<evidence type="ECO:0000313" key="2">
    <source>
        <dbReference type="Proteomes" id="UP001469749"/>
    </source>
</evidence>
<protein>
    <submittedName>
        <fullName evidence="1">Transposon-encoded TnpW family protein</fullName>
    </submittedName>
</protein>
<dbReference type="EMBL" id="JBBMEK010000064">
    <property type="protein sequence ID" value="MEQ2364827.1"/>
    <property type="molecule type" value="Genomic_DNA"/>
</dbReference>
<dbReference type="InterPro" id="IPR026990">
    <property type="entry name" value="TnpW"/>
</dbReference>
<accession>A0ABV1B5U5</accession>
<name>A0ABV1B5U5_9FIRM</name>
<sequence>MEQTASKEQAMSSFTKRKGQTTYKVNVFFAENTTATFEDKLLHLMANDIANRKQGIPDAE</sequence>
<comment type="caution">
    <text evidence="1">The sequence shown here is derived from an EMBL/GenBank/DDBJ whole genome shotgun (WGS) entry which is preliminary data.</text>
</comment>
<dbReference type="Pfam" id="PF14202">
    <property type="entry name" value="TnpW"/>
    <property type="match status" value="1"/>
</dbReference>
<proteinExistence type="predicted"/>
<reference evidence="1 2" key="1">
    <citation type="submission" date="2024-03" db="EMBL/GenBank/DDBJ databases">
        <title>Human intestinal bacterial collection.</title>
        <authorList>
            <person name="Pauvert C."/>
            <person name="Hitch T.C.A."/>
            <person name="Clavel T."/>
        </authorList>
    </citation>
    <scope>NUCLEOTIDE SEQUENCE [LARGE SCALE GENOMIC DNA]</scope>
    <source>
        <strain evidence="1 2">CLA-AA-H190</strain>
    </source>
</reference>
<dbReference type="RefSeq" id="WP_238297851.1">
    <property type="nucleotide sequence ID" value="NZ_JBBMEK010000064.1"/>
</dbReference>
<evidence type="ECO:0000313" key="1">
    <source>
        <dbReference type="EMBL" id="MEQ2364827.1"/>
    </source>
</evidence>
<dbReference type="Proteomes" id="UP001469749">
    <property type="component" value="Unassembled WGS sequence"/>
</dbReference>
<keyword evidence="2" id="KW-1185">Reference proteome</keyword>
<gene>
    <name evidence="1" type="ORF">WMO25_06920</name>
</gene>
<organism evidence="1 2">
    <name type="scientific">Coprococcus intestinihominis</name>
    <dbReference type="NCBI Taxonomy" id="3133154"/>
    <lineage>
        <taxon>Bacteria</taxon>
        <taxon>Bacillati</taxon>
        <taxon>Bacillota</taxon>
        <taxon>Clostridia</taxon>
        <taxon>Lachnospirales</taxon>
        <taxon>Lachnospiraceae</taxon>
        <taxon>Coprococcus</taxon>
    </lineage>
</organism>